<dbReference type="STRING" id="140314.SAMN04488076_101250"/>
<dbReference type="GO" id="GO:0004222">
    <property type="term" value="F:metalloendopeptidase activity"/>
    <property type="evidence" value="ECO:0007669"/>
    <property type="project" value="InterPro"/>
</dbReference>
<dbReference type="InterPro" id="IPR037219">
    <property type="entry name" value="Peptidase_M41-like"/>
</dbReference>
<dbReference type="Pfam" id="PF13398">
    <property type="entry name" value="Peptidase_M50B"/>
    <property type="match status" value="1"/>
</dbReference>
<feature type="transmembrane region" description="Helical" evidence="1">
    <location>
        <begin position="136"/>
        <end position="154"/>
    </location>
</feature>
<reference evidence="2 3" key="1">
    <citation type="submission" date="2016-02" db="EMBL/GenBank/DDBJ databases">
        <authorList>
            <person name="Wen L."/>
            <person name="He K."/>
            <person name="Yang H."/>
        </authorList>
    </citation>
    <scope>NUCLEOTIDE SEQUENCE [LARGE SCALE GENOMIC DNA]</scope>
    <source>
        <strain evidence="2">Trichococcus palustris</strain>
    </source>
</reference>
<dbReference type="SUPFAM" id="SSF140990">
    <property type="entry name" value="FtsH protease domain-like"/>
    <property type="match status" value="1"/>
</dbReference>
<feature type="transmembrane region" description="Helical" evidence="1">
    <location>
        <begin position="174"/>
        <end position="192"/>
    </location>
</feature>
<evidence type="ECO:0000313" key="3">
    <source>
        <dbReference type="Proteomes" id="UP000242754"/>
    </source>
</evidence>
<dbReference type="GO" id="GO:0006508">
    <property type="term" value="P:proteolysis"/>
    <property type="evidence" value="ECO:0007669"/>
    <property type="project" value="InterPro"/>
</dbReference>
<keyword evidence="1" id="KW-1133">Transmembrane helix</keyword>
<dbReference type="InterPro" id="IPR049500">
    <property type="entry name" value="Peptidase_M50B-like"/>
</dbReference>
<dbReference type="RefSeq" id="WP_087031641.1">
    <property type="nucleotide sequence ID" value="NZ_FJNE01000002.1"/>
</dbReference>
<proteinExistence type="predicted"/>
<dbReference type="AlphaFoldDB" id="A0A143YDS3"/>
<feature type="transmembrane region" description="Helical" evidence="1">
    <location>
        <begin position="6"/>
        <end position="26"/>
    </location>
</feature>
<name>A0A143YDS3_9LACT</name>
<feature type="transmembrane region" description="Helical" evidence="1">
    <location>
        <begin position="212"/>
        <end position="232"/>
    </location>
</feature>
<accession>A0A143YDS3</accession>
<evidence type="ECO:0000313" key="2">
    <source>
        <dbReference type="EMBL" id="CZQ86393.1"/>
    </source>
</evidence>
<evidence type="ECO:0000256" key="1">
    <source>
        <dbReference type="SAM" id="Phobius"/>
    </source>
</evidence>
<gene>
    <name evidence="2" type="ORF">Tpal_766</name>
</gene>
<protein>
    <submittedName>
        <fullName evidence="2">Uncharacterized protein</fullName>
    </submittedName>
</protein>
<sequence>MNTAILMGLFIGIAGFTFLGKGLFLYTLGIYMDLPNVIVHECGHALTARLWGGNIKSVKFNIIPSIVMSEGLLGQAIIGNRHKLGSIFSTLGGYVSQSLFFLLITCLVLNGQTLLIIPLFLAIYLMTNLLAADKSFWQNLIIFAVIASGIYLYQNNLDILLTIYHSFDTITAVFIIWYMAGLAHQIFIVLRLKTNTHWDGSSLAKDTYIPTVIWKILFLAVMVGAYFSYYWISNIALL</sequence>
<dbReference type="Proteomes" id="UP000242754">
    <property type="component" value="Unassembled WGS sequence"/>
</dbReference>
<dbReference type="EMBL" id="FJNE01000002">
    <property type="protein sequence ID" value="CZQ86393.1"/>
    <property type="molecule type" value="Genomic_DNA"/>
</dbReference>
<dbReference type="GO" id="GO:0005524">
    <property type="term" value="F:ATP binding"/>
    <property type="evidence" value="ECO:0007669"/>
    <property type="project" value="InterPro"/>
</dbReference>
<keyword evidence="1" id="KW-0472">Membrane</keyword>
<feature type="transmembrane region" description="Helical" evidence="1">
    <location>
        <begin position="98"/>
        <end position="124"/>
    </location>
</feature>
<organism evidence="2 3">
    <name type="scientific">Trichococcus palustris</name>
    <dbReference type="NCBI Taxonomy" id="140314"/>
    <lineage>
        <taxon>Bacteria</taxon>
        <taxon>Bacillati</taxon>
        <taxon>Bacillota</taxon>
        <taxon>Bacilli</taxon>
        <taxon>Lactobacillales</taxon>
        <taxon>Carnobacteriaceae</taxon>
        <taxon>Trichococcus</taxon>
    </lineage>
</organism>
<keyword evidence="3" id="KW-1185">Reference proteome</keyword>
<dbReference type="OrthoDB" id="158445at2"/>
<keyword evidence="1" id="KW-0812">Transmembrane</keyword>
<dbReference type="GO" id="GO:0004176">
    <property type="term" value="F:ATP-dependent peptidase activity"/>
    <property type="evidence" value="ECO:0007669"/>
    <property type="project" value="InterPro"/>
</dbReference>